<dbReference type="Pfam" id="PF01978">
    <property type="entry name" value="TrmB"/>
    <property type="match status" value="1"/>
</dbReference>
<dbReference type="InterPro" id="IPR011991">
    <property type="entry name" value="ArsR-like_HTH"/>
</dbReference>
<dbReference type="STRING" id="1293036.GCA_001315825_00143"/>
<keyword evidence="9 11" id="KW-0648">Protein biosynthesis</keyword>
<dbReference type="GO" id="GO:0006432">
    <property type="term" value="P:phenylalanyl-tRNA aminoacylation"/>
    <property type="evidence" value="ECO:0007669"/>
    <property type="project" value="UniProtKB-UniRule"/>
</dbReference>
<dbReference type="PANTHER" id="PTHR11538">
    <property type="entry name" value="PHENYLALANYL-TRNA SYNTHETASE"/>
    <property type="match status" value="1"/>
</dbReference>
<evidence type="ECO:0000256" key="9">
    <source>
        <dbReference type="ARBA" id="ARBA00022917"/>
    </source>
</evidence>
<comment type="cofactor">
    <cofactor evidence="11">
        <name>Mg(2+)</name>
        <dbReference type="ChEBI" id="CHEBI:18420"/>
    </cofactor>
    <text evidence="11">Binds 2 magnesium ions per tetramer.</text>
</comment>
<evidence type="ECO:0000256" key="3">
    <source>
        <dbReference type="ARBA" id="ARBA00022490"/>
    </source>
</evidence>
<keyword evidence="3 11" id="KW-0963">Cytoplasm</keyword>
<dbReference type="InterPro" id="IPR022917">
    <property type="entry name" value="Phe_tRNA_ligase_alpha_bac/arc"/>
</dbReference>
<evidence type="ECO:0000259" key="12">
    <source>
        <dbReference type="PROSITE" id="PS50862"/>
    </source>
</evidence>
<evidence type="ECO:0000256" key="5">
    <source>
        <dbReference type="ARBA" id="ARBA00022723"/>
    </source>
</evidence>
<dbReference type="InterPro" id="IPR004529">
    <property type="entry name" value="Phe-tRNA-synth_IIc_asu"/>
</dbReference>
<dbReference type="SUPFAM" id="SSF46785">
    <property type="entry name" value="Winged helix' DNA-binding domain"/>
    <property type="match status" value="1"/>
</dbReference>
<keyword evidence="14" id="KW-1185">Reference proteome</keyword>
<comment type="subcellular location">
    <subcellularLocation>
        <location evidence="1 11">Cytoplasm</location>
    </subcellularLocation>
</comment>
<dbReference type="InterPro" id="IPR036388">
    <property type="entry name" value="WH-like_DNA-bd_sf"/>
</dbReference>
<keyword evidence="7 11" id="KW-0067">ATP-binding</keyword>
<evidence type="ECO:0000256" key="7">
    <source>
        <dbReference type="ARBA" id="ARBA00022840"/>
    </source>
</evidence>
<feature type="binding site" evidence="11">
    <location>
        <position position="311"/>
    </location>
    <ligand>
        <name>L-phenylalanine</name>
        <dbReference type="ChEBI" id="CHEBI:58095"/>
    </ligand>
</feature>
<dbReference type="Gene3D" id="1.10.10.10">
    <property type="entry name" value="Winged helix-like DNA-binding domain superfamily/Winged helix DNA-binding domain"/>
    <property type="match status" value="1"/>
</dbReference>
<reference evidence="13" key="1">
    <citation type="submission" date="2018-05" db="EMBL/GenBank/DDBJ databases">
        <title>Complete Genome Sequences of Extremely Thermoacidophilic, Metal-Mobilizing Type-Strain Members of the Archaeal Family Sulfolobaceae: Acidianus brierleyi DSM-1651T, Acidianus sulfidivorans DSM-18786T, Metallosphaera hakonensis DSM-7519T, and Metallosphaera prunae DSM-10039T.</title>
        <authorList>
            <person name="Counts J.A."/>
            <person name="Kelly R.M."/>
        </authorList>
    </citation>
    <scope>NUCLEOTIDE SEQUENCE [LARGE SCALE GENOMIC DNA]</scope>
    <source>
        <strain evidence="13">HO1-1</strain>
    </source>
</reference>
<dbReference type="Proteomes" id="UP000247586">
    <property type="component" value="Chromosome"/>
</dbReference>
<dbReference type="RefSeq" id="WP_110369277.1">
    <property type="nucleotide sequence ID" value="NZ_CP029287.2"/>
</dbReference>
<accession>A0A2U9IUF3</accession>
<gene>
    <name evidence="11" type="primary">pheS</name>
    <name evidence="13" type="ORF">DFR87_07865</name>
</gene>
<evidence type="ECO:0000256" key="4">
    <source>
        <dbReference type="ARBA" id="ARBA00022598"/>
    </source>
</evidence>
<dbReference type="GeneID" id="36835249"/>
<evidence type="ECO:0000256" key="8">
    <source>
        <dbReference type="ARBA" id="ARBA00022842"/>
    </source>
</evidence>
<dbReference type="GO" id="GO:0000049">
    <property type="term" value="F:tRNA binding"/>
    <property type="evidence" value="ECO:0007669"/>
    <property type="project" value="InterPro"/>
</dbReference>
<dbReference type="CDD" id="cd00090">
    <property type="entry name" value="HTH_ARSR"/>
    <property type="match status" value="1"/>
</dbReference>
<dbReference type="NCBIfam" id="NF003210">
    <property type="entry name" value="PRK04172.1"/>
    <property type="match status" value="1"/>
</dbReference>
<keyword evidence="6 11" id="KW-0547">Nucleotide-binding</keyword>
<dbReference type="PANTHER" id="PTHR11538:SF40">
    <property type="entry name" value="PHENYLALANINE--TRNA LIGASE ALPHA SUBUNIT"/>
    <property type="match status" value="1"/>
</dbReference>
<evidence type="ECO:0000256" key="1">
    <source>
        <dbReference type="ARBA" id="ARBA00004496"/>
    </source>
</evidence>
<name>A0A2U9IUF3_9CREN</name>
<dbReference type="GO" id="GO:0005737">
    <property type="term" value="C:cytoplasm"/>
    <property type="evidence" value="ECO:0007669"/>
    <property type="project" value="UniProtKB-SubCell"/>
</dbReference>
<evidence type="ECO:0000256" key="2">
    <source>
        <dbReference type="ARBA" id="ARBA00006703"/>
    </source>
</evidence>
<sequence length="465" mass="53001">MLSENEIKILEFLKRKGEAHVQEISESTGLPVSTVYSNIRLLESKGIVKIVSEESKKTFQLTAEGTLRLENGLPEDRLISILNGKEMSIKELKDLMGKDFDLALGWARRKSLIVLENDLVRPKVAQYASPELIGLREVSVGKVPSKETLDILIKRKLVEVKEEKTMLVRLVQDVKPRPVELYLTHEMLVSGSWKSVDFKPYNVEANPPFFPLGKGHYFREFIEKVKDLLVSLGFTEVSGNFVETEFFNFDMLFQPQDHPAREIHDSFVVEGQGRLPDPNLVVNVREVHEKWWKYSWSEDNAKRLVLRSQTTSVTARVLSTKPKKIRSFTIGKVFRPDAIDATHLIEFHQLDGLVVEDGYSFRDLLSTLRDIFQGLGIKQIKFKPGYFPFTEPSVEVYGFIEALGWVEMAGAGLLRREVTEPAGVFSPAGAWGIGIDRLAMLFLGVKDIRDLYSLDIEYLRSRRVI</sequence>
<feature type="binding site" evidence="11">
    <location>
        <position position="391"/>
    </location>
    <ligand>
        <name>Mg(2+)</name>
        <dbReference type="ChEBI" id="CHEBI:18420"/>
        <note>ligand shared with heterodimeric partner</note>
    </ligand>
</feature>
<dbReference type="InterPro" id="IPR036390">
    <property type="entry name" value="WH_DNA-bd_sf"/>
</dbReference>
<evidence type="ECO:0000313" key="14">
    <source>
        <dbReference type="Proteomes" id="UP000247586"/>
    </source>
</evidence>
<evidence type="ECO:0000256" key="11">
    <source>
        <dbReference type="HAMAP-Rule" id="MF_00282"/>
    </source>
</evidence>
<keyword evidence="8 11" id="KW-0460">Magnesium</keyword>
<dbReference type="PROSITE" id="PS50862">
    <property type="entry name" value="AA_TRNA_LIGASE_II"/>
    <property type="match status" value="1"/>
</dbReference>
<feature type="binding site" evidence="11">
    <location>
        <position position="389"/>
    </location>
    <ligand>
        <name>L-phenylalanine</name>
        <dbReference type="ChEBI" id="CHEBI:58095"/>
    </ligand>
</feature>
<dbReference type="HAMAP" id="MF_00282">
    <property type="entry name" value="Phe_tRNA_synth_alpha2"/>
    <property type="match status" value="1"/>
</dbReference>
<evidence type="ECO:0000313" key="13">
    <source>
        <dbReference type="EMBL" id="AWR99613.1"/>
    </source>
</evidence>
<dbReference type="InterPro" id="IPR002831">
    <property type="entry name" value="Tscrpt_reg_TrmB_N"/>
</dbReference>
<dbReference type="InterPro" id="IPR006195">
    <property type="entry name" value="aa-tRNA-synth_II"/>
</dbReference>
<comment type="subunit">
    <text evidence="11">Tetramer of two alpha and two beta subunits.</text>
</comment>
<proteinExistence type="inferred from homology"/>
<comment type="catalytic activity">
    <reaction evidence="11">
        <text>tRNA(Phe) + L-phenylalanine + ATP = L-phenylalanyl-tRNA(Phe) + AMP + diphosphate + H(+)</text>
        <dbReference type="Rhea" id="RHEA:19413"/>
        <dbReference type="Rhea" id="RHEA-COMP:9668"/>
        <dbReference type="Rhea" id="RHEA-COMP:9699"/>
        <dbReference type="ChEBI" id="CHEBI:15378"/>
        <dbReference type="ChEBI" id="CHEBI:30616"/>
        <dbReference type="ChEBI" id="CHEBI:33019"/>
        <dbReference type="ChEBI" id="CHEBI:58095"/>
        <dbReference type="ChEBI" id="CHEBI:78442"/>
        <dbReference type="ChEBI" id="CHEBI:78531"/>
        <dbReference type="ChEBI" id="CHEBI:456215"/>
        <dbReference type="EC" id="6.1.1.20"/>
    </reaction>
</comment>
<dbReference type="KEGG" id="mhk:DFR87_07865"/>
<dbReference type="CDD" id="cd00496">
    <property type="entry name" value="PheRS_alpha_core"/>
    <property type="match status" value="1"/>
</dbReference>
<feature type="binding site" evidence="11">
    <location>
        <begin position="349"/>
        <end position="351"/>
    </location>
    <ligand>
        <name>L-phenylalanine</name>
        <dbReference type="ChEBI" id="CHEBI:58095"/>
    </ligand>
</feature>
<evidence type="ECO:0000256" key="6">
    <source>
        <dbReference type="ARBA" id="ARBA00022741"/>
    </source>
</evidence>
<keyword evidence="4 11" id="KW-0436">Ligase</keyword>
<dbReference type="NCBIfam" id="TIGR00468">
    <property type="entry name" value="pheS"/>
    <property type="match status" value="1"/>
</dbReference>
<keyword evidence="10 11" id="KW-0030">Aminoacyl-tRNA synthetase</keyword>
<dbReference type="AlphaFoldDB" id="A0A2U9IUF3"/>
<feature type="domain" description="Aminoacyl-transfer RNA synthetases class-II family profile" evidence="12">
    <location>
        <begin position="225"/>
        <end position="465"/>
    </location>
</feature>
<dbReference type="Pfam" id="PF01409">
    <property type="entry name" value="tRNA-synt_2d"/>
    <property type="match status" value="1"/>
</dbReference>
<protein>
    <recommendedName>
        <fullName evidence="11">Phenylalanine--tRNA ligase alpha subunit</fullName>
        <ecNumber evidence="11">6.1.1.20</ecNumber>
    </recommendedName>
    <alternativeName>
        <fullName evidence="11">Phenylalanyl-tRNA synthetase alpha subunit</fullName>
        <shortName evidence="11">PheRS</shortName>
    </alternativeName>
</protein>
<dbReference type="InterPro" id="IPR002319">
    <property type="entry name" value="Phenylalanyl-tRNA_Synthase"/>
</dbReference>
<dbReference type="GO" id="GO:0005524">
    <property type="term" value="F:ATP binding"/>
    <property type="evidence" value="ECO:0007669"/>
    <property type="project" value="UniProtKB-UniRule"/>
</dbReference>
<comment type="similarity">
    <text evidence="2 11">Belongs to the class-II aminoacyl-tRNA synthetase family. Phe-tRNA synthetase alpha subunit type 2 subfamily.</text>
</comment>
<dbReference type="EC" id="6.1.1.20" evidence="11"/>
<dbReference type="GO" id="GO:0000287">
    <property type="term" value="F:magnesium ion binding"/>
    <property type="evidence" value="ECO:0007669"/>
    <property type="project" value="UniProtKB-UniRule"/>
</dbReference>
<dbReference type="SUPFAM" id="SSF55681">
    <property type="entry name" value="Class II aaRS and biotin synthetases"/>
    <property type="match status" value="1"/>
</dbReference>
<organism evidence="13 14">
    <name type="scientific">Metallosphaera hakonensis JCM 8857 = DSM 7519</name>
    <dbReference type="NCBI Taxonomy" id="1293036"/>
    <lineage>
        <taxon>Archaea</taxon>
        <taxon>Thermoproteota</taxon>
        <taxon>Thermoprotei</taxon>
        <taxon>Sulfolobales</taxon>
        <taxon>Sulfolobaceae</taxon>
        <taxon>Metallosphaera</taxon>
    </lineage>
</organism>
<dbReference type="Gene3D" id="3.30.930.10">
    <property type="entry name" value="Bira Bifunctional Protein, Domain 2"/>
    <property type="match status" value="1"/>
</dbReference>
<comment type="caution">
    <text evidence="11">Lacks conserved residue(s) required for the propagation of feature annotation.</text>
</comment>
<evidence type="ECO:0000256" key="10">
    <source>
        <dbReference type="ARBA" id="ARBA00023146"/>
    </source>
</evidence>
<dbReference type="OrthoDB" id="372178at2157"/>
<dbReference type="InterPro" id="IPR045864">
    <property type="entry name" value="aa-tRNA-synth_II/BPL/LPL"/>
</dbReference>
<dbReference type="GO" id="GO:0004826">
    <property type="term" value="F:phenylalanine-tRNA ligase activity"/>
    <property type="evidence" value="ECO:0007669"/>
    <property type="project" value="UniProtKB-UniRule"/>
</dbReference>
<keyword evidence="5 11" id="KW-0479">Metal-binding</keyword>
<dbReference type="EMBL" id="CP029287">
    <property type="protein sequence ID" value="AWR99613.1"/>
    <property type="molecule type" value="Genomic_DNA"/>
</dbReference>